<evidence type="ECO:0000256" key="10">
    <source>
        <dbReference type="ARBA" id="ARBA00023004"/>
    </source>
</evidence>
<comment type="caution">
    <text evidence="13">The sequence shown here is derived from an EMBL/GenBank/DDBJ whole genome shotgun (WGS) entry which is preliminary data.</text>
</comment>
<evidence type="ECO:0000256" key="11">
    <source>
        <dbReference type="ARBA" id="ARBA00023136"/>
    </source>
</evidence>
<dbReference type="RefSeq" id="WP_301163144.1">
    <property type="nucleotide sequence ID" value="NZ_JAUHTB010000030.1"/>
</dbReference>
<evidence type="ECO:0000256" key="8">
    <source>
        <dbReference type="ARBA" id="ARBA00022982"/>
    </source>
</evidence>
<comment type="subcellular location">
    <subcellularLocation>
        <location evidence="1">Cell membrane</location>
        <topology evidence="1">Multi-pass membrane protein</topology>
    </subcellularLocation>
</comment>
<keyword evidence="10" id="KW-0408">Iron</keyword>
<comment type="similarity">
    <text evidence="2">Belongs to the cytochrome ubiquinol oxidase subunit 2 family.</text>
</comment>
<evidence type="ECO:0000256" key="12">
    <source>
        <dbReference type="SAM" id="Phobius"/>
    </source>
</evidence>
<organism evidence="13 14">
    <name type="scientific">Dietzia maris</name>
    <dbReference type="NCBI Taxonomy" id="37915"/>
    <lineage>
        <taxon>Bacteria</taxon>
        <taxon>Bacillati</taxon>
        <taxon>Actinomycetota</taxon>
        <taxon>Actinomycetes</taxon>
        <taxon>Mycobacteriales</taxon>
        <taxon>Dietziaceae</taxon>
        <taxon>Dietzia</taxon>
    </lineage>
</organism>
<dbReference type="Pfam" id="PF02322">
    <property type="entry name" value="Cyt_bd_oxida_II"/>
    <property type="match status" value="1"/>
</dbReference>
<accession>A0ABT8H582</accession>
<name>A0ABT8H582_9ACTN</name>
<feature type="non-terminal residue" evidence="13">
    <location>
        <position position="95"/>
    </location>
</feature>
<keyword evidence="4" id="KW-1003">Cell membrane</keyword>
<dbReference type="InterPro" id="IPR003317">
    <property type="entry name" value="Cyt-d_oxidase_su2"/>
</dbReference>
<evidence type="ECO:0000256" key="1">
    <source>
        <dbReference type="ARBA" id="ARBA00004651"/>
    </source>
</evidence>
<evidence type="ECO:0000313" key="13">
    <source>
        <dbReference type="EMBL" id="MDN4507630.1"/>
    </source>
</evidence>
<keyword evidence="14" id="KW-1185">Reference proteome</keyword>
<dbReference type="EMBL" id="JAUHTB010000030">
    <property type="protein sequence ID" value="MDN4507630.1"/>
    <property type="molecule type" value="Genomic_DNA"/>
</dbReference>
<proteinExistence type="inferred from homology"/>
<keyword evidence="8" id="KW-0249">Electron transport</keyword>
<evidence type="ECO:0000256" key="5">
    <source>
        <dbReference type="ARBA" id="ARBA00022617"/>
    </source>
</evidence>
<gene>
    <name evidence="13" type="ORF">QYF62_16440</name>
</gene>
<evidence type="ECO:0000256" key="3">
    <source>
        <dbReference type="ARBA" id="ARBA00022448"/>
    </source>
</evidence>
<feature type="transmembrane region" description="Helical" evidence="12">
    <location>
        <begin position="75"/>
        <end position="94"/>
    </location>
</feature>
<dbReference type="PANTHER" id="PTHR43141:SF5">
    <property type="entry name" value="CYTOCHROME BD-I UBIQUINOL OXIDASE SUBUNIT 2"/>
    <property type="match status" value="1"/>
</dbReference>
<keyword evidence="5" id="KW-0349">Heme</keyword>
<protein>
    <submittedName>
        <fullName evidence="13">Cytochrome d ubiquinol oxidase subunit II</fullName>
    </submittedName>
</protein>
<keyword evidence="11 12" id="KW-0472">Membrane</keyword>
<reference evidence="13 14" key="1">
    <citation type="submission" date="2023-07" db="EMBL/GenBank/DDBJ databases">
        <title>Strategy for survival of the halotoleranting strain Dietzia MX2 from the Yakshinskoe mineral salts deposit.</title>
        <authorList>
            <person name="Kharitonova M.A."/>
            <person name="Kupriyanova-Ashina F.G."/>
            <person name="Shakirov T.R."/>
            <person name="Vafina M.S."/>
            <person name="Ilinskaya O.N."/>
        </authorList>
    </citation>
    <scope>NUCLEOTIDE SEQUENCE [LARGE SCALE GENOMIC DNA]</scope>
    <source>
        <strain evidence="13 14">MX2</strain>
    </source>
</reference>
<evidence type="ECO:0000256" key="2">
    <source>
        <dbReference type="ARBA" id="ARBA00007543"/>
    </source>
</evidence>
<evidence type="ECO:0000256" key="6">
    <source>
        <dbReference type="ARBA" id="ARBA00022692"/>
    </source>
</evidence>
<keyword evidence="9 12" id="KW-1133">Transmembrane helix</keyword>
<dbReference type="PANTHER" id="PTHR43141">
    <property type="entry name" value="CYTOCHROME BD2 SUBUNIT II"/>
    <property type="match status" value="1"/>
</dbReference>
<evidence type="ECO:0000256" key="9">
    <source>
        <dbReference type="ARBA" id="ARBA00022989"/>
    </source>
</evidence>
<keyword evidence="6 12" id="KW-0812">Transmembrane</keyword>
<keyword evidence="3" id="KW-0813">Transport</keyword>
<evidence type="ECO:0000313" key="14">
    <source>
        <dbReference type="Proteomes" id="UP001172702"/>
    </source>
</evidence>
<keyword evidence="7" id="KW-0479">Metal-binding</keyword>
<dbReference type="Proteomes" id="UP001172702">
    <property type="component" value="Unassembled WGS sequence"/>
</dbReference>
<evidence type="ECO:0000256" key="7">
    <source>
        <dbReference type="ARBA" id="ARBA00022723"/>
    </source>
</evidence>
<feature type="transmembrane region" description="Helical" evidence="12">
    <location>
        <begin position="6"/>
        <end position="25"/>
    </location>
</feature>
<sequence>MEPLAIIWFVAIALLWTGYLLLEGFDLGVGMHMIFSTRSERDRRVMLNTIGPVWDGNEVWLITAVAALFAAFSPWYAALLSALYVPLTLALLGLI</sequence>
<evidence type="ECO:0000256" key="4">
    <source>
        <dbReference type="ARBA" id="ARBA00022475"/>
    </source>
</evidence>